<gene>
    <name evidence="3" type="ORF">GR138_07780</name>
</gene>
<accession>A0A6N8S8T0</accession>
<dbReference type="Gene3D" id="3.40.50.2000">
    <property type="entry name" value="Glycogen Phosphorylase B"/>
    <property type="match status" value="2"/>
</dbReference>
<dbReference type="InterPro" id="IPR001296">
    <property type="entry name" value="Glyco_trans_1"/>
</dbReference>
<dbReference type="InterPro" id="IPR028098">
    <property type="entry name" value="Glyco_trans_4-like_N"/>
</dbReference>
<dbReference type="GO" id="GO:0016757">
    <property type="term" value="F:glycosyltransferase activity"/>
    <property type="evidence" value="ECO:0007669"/>
    <property type="project" value="InterPro"/>
</dbReference>
<keyword evidence="4" id="KW-1185">Reference proteome</keyword>
<feature type="domain" description="Glycosyltransferase subfamily 4-like N-terminal" evidence="2">
    <location>
        <begin position="29"/>
        <end position="191"/>
    </location>
</feature>
<dbReference type="PANTHER" id="PTHR45947:SF3">
    <property type="entry name" value="SULFOQUINOVOSYL TRANSFERASE SQD2"/>
    <property type="match status" value="1"/>
</dbReference>
<evidence type="ECO:0000259" key="2">
    <source>
        <dbReference type="Pfam" id="PF13439"/>
    </source>
</evidence>
<dbReference type="Pfam" id="PF13439">
    <property type="entry name" value="Glyco_transf_4"/>
    <property type="match status" value="1"/>
</dbReference>
<name>A0A6N8S8T0_9HYPH</name>
<evidence type="ECO:0000313" key="4">
    <source>
        <dbReference type="Proteomes" id="UP000435802"/>
    </source>
</evidence>
<keyword evidence="3" id="KW-0808">Transferase</keyword>
<comment type="caution">
    <text evidence="3">The sequence shown here is derived from an EMBL/GenBank/DDBJ whole genome shotgun (WGS) entry which is preliminary data.</text>
</comment>
<proteinExistence type="predicted"/>
<protein>
    <submittedName>
        <fullName evidence="3">Glycosyltransferase</fullName>
    </submittedName>
</protein>
<dbReference type="InterPro" id="IPR050194">
    <property type="entry name" value="Glycosyltransferase_grp1"/>
</dbReference>
<evidence type="ECO:0000259" key="1">
    <source>
        <dbReference type="Pfam" id="PF00534"/>
    </source>
</evidence>
<dbReference type="EMBL" id="WUMK01000002">
    <property type="protein sequence ID" value="MXN45083.1"/>
    <property type="molecule type" value="Genomic_DNA"/>
</dbReference>
<dbReference type="RefSeq" id="WP_160858024.1">
    <property type="nucleotide sequence ID" value="NZ_WUMK01000002.1"/>
</dbReference>
<reference evidence="3 4" key="1">
    <citation type="submission" date="2019-12" db="EMBL/GenBank/DDBJ databases">
        <title>Shinella kummerowiae sp. nov., a symbiotic bacterium isolated from root nodules of the herbal legume Kummerowia stipulacea.</title>
        <authorList>
            <person name="Gao J."/>
        </authorList>
    </citation>
    <scope>NUCLEOTIDE SEQUENCE [LARGE SCALE GENOMIC DNA]</scope>
    <source>
        <strain evidence="3 4">CCBAU 25048</strain>
    </source>
</reference>
<dbReference type="PANTHER" id="PTHR45947">
    <property type="entry name" value="SULFOQUINOVOSYL TRANSFERASE SQD2"/>
    <property type="match status" value="1"/>
</dbReference>
<evidence type="ECO:0000313" key="3">
    <source>
        <dbReference type="EMBL" id="MXN45083.1"/>
    </source>
</evidence>
<dbReference type="SUPFAM" id="SSF53756">
    <property type="entry name" value="UDP-Glycosyltransferase/glycogen phosphorylase"/>
    <property type="match status" value="1"/>
</dbReference>
<organism evidence="3 4">
    <name type="scientific">Shinella kummerowiae</name>
    <dbReference type="NCBI Taxonomy" id="417745"/>
    <lineage>
        <taxon>Bacteria</taxon>
        <taxon>Pseudomonadati</taxon>
        <taxon>Pseudomonadota</taxon>
        <taxon>Alphaproteobacteria</taxon>
        <taxon>Hyphomicrobiales</taxon>
        <taxon>Rhizobiaceae</taxon>
        <taxon>Shinella</taxon>
    </lineage>
</organism>
<feature type="domain" description="Glycosyl transferase family 1" evidence="1">
    <location>
        <begin position="192"/>
        <end position="339"/>
    </location>
</feature>
<dbReference type="OrthoDB" id="5490290at2"/>
<dbReference type="Proteomes" id="UP000435802">
    <property type="component" value="Unassembled WGS sequence"/>
</dbReference>
<sequence length="400" mass="43966">MSPATITSSANASAPLAVQVVRQYIPNRGGLEDVVAQLSRQLLSRGFRVRVVTLDRLFSAPDKTLPAREMIDGVEVVRIPFSGSTRYPIAPKVFRHLADADLVHVHAIDFFYDALAWGWLLHRKPLVATTHGGFFHTAKFSGLKTLWFNTTTRFSSFAYRRIIGCSAQDTRTFQRIAGRRVTRIDNGADTQKFADAGVREPRRRLITVGRFSVNKRLDRLMDAMVPLVAENPEWHLEIAGVPGDHSGDDLAAMVRARGLEKHVDVHVGLSNGAVRHLIGDTSLFASASEYEGFGLVAIEAMTAGLVPVLHPNVAYTDLAASHPEIRLCDFSDARLAAEGLGDAYTMLSRDPAGYRRAAIDAAAAYSWDRVADRYVDVYRAALGDSRRGEPRGLLTERTGA</sequence>
<dbReference type="Pfam" id="PF00534">
    <property type="entry name" value="Glycos_transf_1"/>
    <property type="match status" value="1"/>
</dbReference>
<dbReference type="CDD" id="cd03801">
    <property type="entry name" value="GT4_PimA-like"/>
    <property type="match status" value="1"/>
</dbReference>
<dbReference type="AlphaFoldDB" id="A0A6N8S8T0"/>